<dbReference type="EMBL" id="JBBLZC010000007">
    <property type="protein sequence ID" value="MEK0083349.1"/>
    <property type="molecule type" value="Genomic_DNA"/>
</dbReference>
<dbReference type="InterPro" id="IPR049031">
    <property type="entry name" value="T2SSK_SAM-like_1st"/>
</dbReference>
<dbReference type="PANTHER" id="PTHR38831:SF2">
    <property type="entry name" value="TYPE II SECRETION SYSTEM PROTEIN K"/>
    <property type="match status" value="1"/>
</dbReference>
<evidence type="ECO:0000256" key="1">
    <source>
        <dbReference type="ARBA" id="ARBA00004533"/>
    </source>
</evidence>
<evidence type="ECO:0000256" key="7">
    <source>
        <dbReference type="ARBA" id="ARBA00022927"/>
    </source>
</evidence>
<evidence type="ECO:0000256" key="10">
    <source>
        <dbReference type="SAM" id="MobiDB-lite"/>
    </source>
</evidence>
<evidence type="ECO:0000256" key="6">
    <source>
        <dbReference type="ARBA" id="ARBA00022692"/>
    </source>
</evidence>
<evidence type="ECO:0000256" key="3">
    <source>
        <dbReference type="ARBA" id="ARBA00022448"/>
    </source>
</evidence>
<dbReference type="Gene3D" id="1.10.40.60">
    <property type="entry name" value="EpsJ-like"/>
    <property type="match status" value="1"/>
</dbReference>
<protein>
    <recommendedName>
        <fullName evidence="11">T2SS protein K first SAM-like domain-containing protein</fullName>
    </recommendedName>
</protein>
<feature type="domain" description="T2SS protein K first SAM-like" evidence="11">
    <location>
        <begin position="99"/>
        <end position="190"/>
    </location>
</feature>
<evidence type="ECO:0000256" key="4">
    <source>
        <dbReference type="ARBA" id="ARBA00022475"/>
    </source>
</evidence>
<dbReference type="PANTHER" id="PTHR38831">
    <property type="entry name" value="TYPE II SECRETION SYSTEM PROTEIN K"/>
    <property type="match status" value="1"/>
</dbReference>
<keyword evidence="3" id="KW-0813">Transport</keyword>
<sequence length="358" mass="37231">MTGRESERGAALVVTLVFAAAMAAAAVAFIGARQSDAVTMRAQAEAVQAQAALHAALQQTVALIANKTSRQIVPPQLSWTFDGVQVRVTLENEAGKVDINKAEEPLLRALPLAVGLRDMQAAALADTILDWRDENKLKRKNGAEDRDYAGAQRGTSGAANRPFAHPAELRYLPPVDAGVWARLAPLITIYSGAPTPEATKAPAQVRRALTIARGLAPSHDPSDNEGQDQGQGLGRDASGASAGLQVDVSPGGSGMASGGGRLAPAVSGTRESGLSPDAGRSSFASRDRTDGEDARGRRNGDGHDASGVQTVMLDVRFPNGYEAAARAVISLNPDSSGGSEPFVMLDWTPFIPDQGGKP</sequence>
<dbReference type="InterPro" id="IPR005628">
    <property type="entry name" value="GspK"/>
</dbReference>
<feature type="region of interest" description="Disordered" evidence="10">
    <location>
        <begin position="215"/>
        <end position="309"/>
    </location>
</feature>
<evidence type="ECO:0000313" key="12">
    <source>
        <dbReference type="EMBL" id="MEK0083349.1"/>
    </source>
</evidence>
<name>A0ABU8XQJ6_9PROT</name>
<keyword evidence="7" id="KW-0653">Protein transport</keyword>
<organism evidence="12 13">
    <name type="scientific">Benzoatithermus flavus</name>
    <dbReference type="NCBI Taxonomy" id="3108223"/>
    <lineage>
        <taxon>Bacteria</taxon>
        <taxon>Pseudomonadati</taxon>
        <taxon>Pseudomonadota</taxon>
        <taxon>Alphaproteobacteria</taxon>
        <taxon>Geminicoccales</taxon>
        <taxon>Geminicoccaceae</taxon>
        <taxon>Benzoatithermus</taxon>
    </lineage>
</organism>
<dbReference type="SUPFAM" id="SSF158544">
    <property type="entry name" value="GspK insert domain-like"/>
    <property type="match status" value="1"/>
</dbReference>
<keyword evidence="8" id="KW-1133">Transmembrane helix</keyword>
<dbReference type="Proteomes" id="UP001375743">
    <property type="component" value="Unassembled WGS sequence"/>
</dbReference>
<evidence type="ECO:0000259" key="11">
    <source>
        <dbReference type="Pfam" id="PF21687"/>
    </source>
</evidence>
<dbReference type="InterPro" id="IPR038072">
    <property type="entry name" value="GspK_central_sf"/>
</dbReference>
<evidence type="ECO:0000313" key="13">
    <source>
        <dbReference type="Proteomes" id="UP001375743"/>
    </source>
</evidence>
<comment type="subcellular location">
    <subcellularLocation>
        <location evidence="1">Cell inner membrane</location>
    </subcellularLocation>
</comment>
<comment type="similarity">
    <text evidence="2">Belongs to the GSP K family.</text>
</comment>
<feature type="compositionally biased region" description="Basic and acidic residues" evidence="10">
    <location>
        <begin position="285"/>
        <end position="304"/>
    </location>
</feature>
<keyword evidence="6" id="KW-0812">Transmembrane</keyword>
<reference evidence="12 13" key="1">
    <citation type="submission" date="2024-01" db="EMBL/GenBank/DDBJ databases">
        <title>Multi-omics insights into the function and evolution of sodium benzoate biodegradation pathways in Benzoatithermus flavus gen. nov., sp. nov. from hot spring.</title>
        <authorList>
            <person name="Hu C.-J."/>
            <person name="Li W.-J."/>
        </authorList>
    </citation>
    <scope>NUCLEOTIDE SEQUENCE [LARGE SCALE GENOMIC DNA]</scope>
    <source>
        <strain evidence="12 13">SYSU G07066</strain>
    </source>
</reference>
<proteinExistence type="inferred from homology"/>
<accession>A0ABU8XQJ6</accession>
<dbReference type="RefSeq" id="WP_418159192.1">
    <property type="nucleotide sequence ID" value="NZ_JBBLZC010000007.1"/>
</dbReference>
<gene>
    <name evidence="12" type="ORF">U1T56_09295</name>
</gene>
<evidence type="ECO:0000256" key="8">
    <source>
        <dbReference type="ARBA" id="ARBA00022989"/>
    </source>
</evidence>
<evidence type="ECO:0000256" key="9">
    <source>
        <dbReference type="ARBA" id="ARBA00023136"/>
    </source>
</evidence>
<comment type="caution">
    <text evidence="12">The sequence shown here is derived from an EMBL/GenBank/DDBJ whole genome shotgun (WGS) entry which is preliminary data.</text>
</comment>
<keyword evidence="4" id="KW-1003">Cell membrane</keyword>
<dbReference type="Pfam" id="PF21687">
    <property type="entry name" value="T2SSK_1st"/>
    <property type="match status" value="1"/>
</dbReference>
<keyword evidence="9" id="KW-0472">Membrane</keyword>
<evidence type="ECO:0000256" key="2">
    <source>
        <dbReference type="ARBA" id="ARBA00007246"/>
    </source>
</evidence>
<evidence type="ECO:0000256" key="5">
    <source>
        <dbReference type="ARBA" id="ARBA00022519"/>
    </source>
</evidence>
<keyword evidence="13" id="KW-1185">Reference proteome</keyword>
<feature type="compositionally biased region" description="Gly residues" evidence="10">
    <location>
        <begin position="251"/>
        <end position="261"/>
    </location>
</feature>
<keyword evidence="5" id="KW-0997">Cell inner membrane</keyword>
<feature type="region of interest" description="Disordered" evidence="10">
    <location>
        <begin position="142"/>
        <end position="161"/>
    </location>
</feature>